<evidence type="ECO:0000313" key="3">
    <source>
        <dbReference type="Proteomes" id="UP000290288"/>
    </source>
</evidence>
<sequence length="381" mass="42828">MNTHFAKEDAIEIVKNLYARNEGLEGQGTIPTLQSINVDDIVVNKVQYPPSFRVMWKNGDQTEEIVMKVYGVLCGASLPPLKEKPKRLNTATIRGLRQHVRITGLGLEEFGVGVKNLERIHEVIGKAIRGKGLQDMQFVPYEGHAALDSHARYFTDRSHAPHETNQAFPSVIDPYNVLADIRPDYFIYGEDNRVEYCKEAGDGTHEPYDPSLFKSGDIVEVAFSCVCVEVKNRQHRIILNLRAMTLIEDKVRKDAEGACKAKRREPTQKVTAHSTRKRLYVDMGTYAERNATRSGEREAKIHGVRDDDNGRDEAREEGRGSPTGASEERTLMSKYGQAKASEDRSLMYQDDSNRATGDAQSDYVPQQEGQEEPQARGGCIR</sequence>
<proteinExistence type="predicted"/>
<comment type="caution">
    <text evidence="2">The sequence shown here is derived from an EMBL/GenBank/DDBJ whole genome shotgun (WGS) entry which is preliminary data.</text>
</comment>
<feature type="region of interest" description="Disordered" evidence="1">
    <location>
        <begin position="290"/>
        <end position="381"/>
    </location>
</feature>
<dbReference type="AlphaFoldDB" id="A0A4V1Q1G0"/>
<name>A0A4V1Q1G0_9AGAR</name>
<accession>A0A4V1Q1G0</accession>
<feature type="compositionally biased region" description="Basic and acidic residues" evidence="1">
    <location>
        <begin position="256"/>
        <end position="267"/>
    </location>
</feature>
<feature type="compositionally biased region" description="Basic and acidic residues" evidence="1">
    <location>
        <begin position="290"/>
        <end position="319"/>
    </location>
</feature>
<evidence type="ECO:0000256" key="1">
    <source>
        <dbReference type="SAM" id="MobiDB-lite"/>
    </source>
</evidence>
<reference evidence="2 3" key="1">
    <citation type="submission" date="2019-01" db="EMBL/GenBank/DDBJ databases">
        <title>Draft genome sequence of Psathyrella aberdarensis IHI B618.</title>
        <authorList>
            <person name="Buettner E."/>
            <person name="Kellner H."/>
        </authorList>
    </citation>
    <scope>NUCLEOTIDE SEQUENCE [LARGE SCALE GENOMIC DNA]</scope>
    <source>
        <strain evidence="2 3">IHI B618</strain>
    </source>
</reference>
<protein>
    <submittedName>
        <fullName evidence="2">Uncharacterized protein</fullName>
    </submittedName>
</protein>
<dbReference type="STRING" id="2316362.A0A4V1Q1G0"/>
<dbReference type="OrthoDB" id="3269456at2759"/>
<evidence type="ECO:0000313" key="2">
    <source>
        <dbReference type="EMBL" id="RXW11458.1"/>
    </source>
</evidence>
<dbReference type="EMBL" id="SDEE01001887">
    <property type="protein sequence ID" value="RXW11458.1"/>
    <property type="molecule type" value="Genomic_DNA"/>
</dbReference>
<feature type="compositionally biased region" description="Polar residues" evidence="1">
    <location>
        <begin position="354"/>
        <end position="368"/>
    </location>
</feature>
<dbReference type="Proteomes" id="UP000290288">
    <property type="component" value="Unassembled WGS sequence"/>
</dbReference>
<keyword evidence="3" id="KW-1185">Reference proteome</keyword>
<gene>
    <name evidence="2" type="ORF">EST38_g14397</name>
</gene>
<feature type="region of interest" description="Disordered" evidence="1">
    <location>
        <begin position="256"/>
        <end position="276"/>
    </location>
</feature>
<organism evidence="2 3">
    <name type="scientific">Candolleomyces aberdarensis</name>
    <dbReference type="NCBI Taxonomy" id="2316362"/>
    <lineage>
        <taxon>Eukaryota</taxon>
        <taxon>Fungi</taxon>
        <taxon>Dikarya</taxon>
        <taxon>Basidiomycota</taxon>
        <taxon>Agaricomycotina</taxon>
        <taxon>Agaricomycetes</taxon>
        <taxon>Agaricomycetidae</taxon>
        <taxon>Agaricales</taxon>
        <taxon>Agaricineae</taxon>
        <taxon>Psathyrellaceae</taxon>
        <taxon>Candolleomyces</taxon>
    </lineage>
</organism>